<dbReference type="OrthoDB" id="5865767at2759"/>
<feature type="domain" description="RRM" evidence="4">
    <location>
        <begin position="766"/>
        <end position="843"/>
    </location>
</feature>
<dbReference type="Gene3D" id="3.30.70.330">
    <property type="match status" value="1"/>
</dbReference>
<evidence type="ECO:0000256" key="2">
    <source>
        <dbReference type="PROSITE-ProRule" id="PRU00176"/>
    </source>
</evidence>
<dbReference type="InterPro" id="IPR035979">
    <property type="entry name" value="RBD_domain_sf"/>
</dbReference>
<evidence type="ECO:0000313" key="5">
    <source>
        <dbReference type="EMBL" id="THV55252.1"/>
    </source>
</evidence>
<evidence type="ECO:0000256" key="3">
    <source>
        <dbReference type="SAM" id="MobiDB-lite"/>
    </source>
</evidence>
<dbReference type="Proteomes" id="UP000308671">
    <property type="component" value="Unassembled WGS sequence"/>
</dbReference>
<feature type="compositionally biased region" description="Polar residues" evidence="3">
    <location>
        <begin position="162"/>
        <end position="201"/>
    </location>
</feature>
<evidence type="ECO:0000256" key="1">
    <source>
        <dbReference type="ARBA" id="ARBA00022884"/>
    </source>
</evidence>
<keyword evidence="1 2" id="KW-0694">RNA-binding</keyword>
<protein>
    <recommendedName>
        <fullName evidence="4">RRM domain-containing protein</fullName>
    </recommendedName>
</protein>
<dbReference type="PANTHER" id="PTHR10501">
    <property type="entry name" value="U1 SMALL NUCLEAR RIBONUCLEOPROTEIN A/U2 SMALL NUCLEAR RIBONUCLEOPROTEIN B"/>
    <property type="match status" value="1"/>
</dbReference>
<dbReference type="InterPro" id="IPR012677">
    <property type="entry name" value="Nucleotide-bd_a/b_plait_sf"/>
</dbReference>
<feature type="compositionally biased region" description="Polar residues" evidence="3">
    <location>
        <begin position="709"/>
        <end position="724"/>
    </location>
</feature>
<proteinExistence type="predicted"/>
<dbReference type="InterPro" id="IPR000504">
    <property type="entry name" value="RRM_dom"/>
</dbReference>
<keyword evidence="6" id="KW-1185">Reference proteome</keyword>
<feature type="compositionally biased region" description="Basic and acidic residues" evidence="3">
    <location>
        <begin position="113"/>
        <end position="124"/>
    </location>
</feature>
<dbReference type="SMART" id="SM00360">
    <property type="entry name" value="RRM"/>
    <property type="match status" value="1"/>
</dbReference>
<dbReference type="GO" id="GO:0003723">
    <property type="term" value="F:RNA binding"/>
    <property type="evidence" value="ECO:0007669"/>
    <property type="project" value="UniProtKB-UniRule"/>
</dbReference>
<evidence type="ECO:0000313" key="6">
    <source>
        <dbReference type="Proteomes" id="UP000308671"/>
    </source>
</evidence>
<feature type="compositionally biased region" description="Polar residues" evidence="3">
    <location>
        <begin position="860"/>
        <end position="882"/>
    </location>
</feature>
<comment type="caution">
    <text evidence="5">The sequence shown here is derived from an EMBL/GenBank/DDBJ whole genome shotgun (WGS) entry which is preliminary data.</text>
</comment>
<feature type="region of interest" description="Disordered" evidence="3">
    <location>
        <begin position="154"/>
        <end position="201"/>
    </location>
</feature>
<accession>A0A4S8RD94</accession>
<evidence type="ECO:0000259" key="4">
    <source>
        <dbReference type="PROSITE" id="PS50102"/>
    </source>
</evidence>
<sequence>MRGYCSAYLSTLPQCNLLNQPLPNSHQLLISTVLAPIQWQYQVKFEASYTLIMFENMNSETLVERGSMEILNANQPLNNINNAWQRSFSSGKAVSPKSFESRNVLSHVPTSHCKPEGGEPKEGHPCPPQETCHNDWQNPFQAVLRSPKNPIMQTLLPESRPDASQSPLEAVTASSIVQRKSTPENSPRTSQNPIHATTTIPTAQYTPVASLDYAGPQRVPRTDLNIYPRAPIKSEFQQRYPQLVDCFKQAVDADKFLKYHTSKINYELRLCGSTPGNAVASVIIFCAKSLLKCLKSLLRSKHIRRQYQLMNSSFLDIFQFAPSGSHPQLSAPTVVPFKVVYWSVANTPTQRNSAMEQVVARNHSFLTMCGSLVKYGDRTSTLGLLIRMDSKLYGLTVDHLFKNQQGEEQPTVANEAEVLYDEDDSEDSEPEWAWIDDVKYEDFENAECVSDAESVSSGGSHAEITVDREPIEDFGESINGHKADFMFKTDTTTAYLDWALIEFDDGYYERPNAFFSEDDPTNPKFFGILAAAPKTSHVEVFMISGVSGTRKGVMLNSSSYIGGKPSEDLCQAWNVILADSSRVIDGDCGSLIVDQETLEVYGHVVASNPLGEAYVVPLQNTFHQISSAFGAKDLCLPNPVQLMDSIVAHYSQKDDSDVADQTKQILASMKDPVSKFSPGSLGGLNLRLFSEFAATVKAQMQIELSDSSSRVYNKSPFSPQSATGSHLDERTLSDRGLLVKNQQGSQDYQRHQFPPINPPGQNSPCNTLSVGNLPSDTSAKELMALFSKQKGFKRLCLTTKQNGPTCFVEFEDYIYATNSLRALNGASLPNSTKGGIQLSFSKQPLGVRSGPSRPPPSLPTATELSASTAPSEYPSEYNTSRLVSRGGKDFSTGWNGPAFPTMGTGATNDFPPAFMYGK</sequence>
<reference evidence="5 6" key="1">
    <citation type="submission" date="2017-12" db="EMBL/GenBank/DDBJ databases">
        <title>Comparative genomics of Botrytis spp.</title>
        <authorList>
            <person name="Valero-Jimenez C.A."/>
            <person name="Tapia P."/>
            <person name="Veloso J."/>
            <person name="Silva-Moreno E."/>
            <person name="Staats M."/>
            <person name="Valdes J.H."/>
            <person name="Van Kan J.A.L."/>
        </authorList>
    </citation>
    <scope>NUCLEOTIDE SEQUENCE [LARGE SCALE GENOMIC DNA]</scope>
    <source>
        <strain evidence="5 6">MUCL435</strain>
    </source>
</reference>
<feature type="region of interest" description="Disordered" evidence="3">
    <location>
        <begin position="842"/>
        <end position="888"/>
    </location>
</feature>
<organism evidence="5 6">
    <name type="scientific">Botrytis galanthina</name>
    <dbReference type="NCBI Taxonomy" id="278940"/>
    <lineage>
        <taxon>Eukaryota</taxon>
        <taxon>Fungi</taxon>
        <taxon>Dikarya</taxon>
        <taxon>Ascomycota</taxon>
        <taxon>Pezizomycotina</taxon>
        <taxon>Leotiomycetes</taxon>
        <taxon>Helotiales</taxon>
        <taxon>Sclerotiniaceae</taxon>
        <taxon>Botrytis</taxon>
    </lineage>
</organism>
<dbReference type="SUPFAM" id="SSF54928">
    <property type="entry name" value="RNA-binding domain, RBD"/>
    <property type="match status" value="1"/>
</dbReference>
<feature type="region of interest" description="Disordered" evidence="3">
    <location>
        <begin position="709"/>
        <end position="767"/>
    </location>
</feature>
<feature type="region of interest" description="Disordered" evidence="3">
    <location>
        <begin position="99"/>
        <end position="133"/>
    </location>
</feature>
<dbReference type="EMBL" id="PQXL01000011">
    <property type="protein sequence ID" value="THV55252.1"/>
    <property type="molecule type" value="Genomic_DNA"/>
</dbReference>
<dbReference type="AlphaFoldDB" id="A0A4S8RD94"/>
<name>A0A4S8RD94_9HELO</name>
<dbReference type="PROSITE" id="PS50102">
    <property type="entry name" value="RRM"/>
    <property type="match status" value="1"/>
</dbReference>
<dbReference type="Pfam" id="PF00076">
    <property type="entry name" value="RRM_1"/>
    <property type="match status" value="1"/>
</dbReference>
<gene>
    <name evidence="5" type="ORF">BGAL_0011g00310</name>
</gene>